<dbReference type="EMBL" id="JACYXI010000007">
    <property type="protein sequence ID" value="MBD8892410.1"/>
    <property type="molecule type" value="Genomic_DNA"/>
</dbReference>
<name>A0ABR9CNJ4_9HYPH</name>
<keyword evidence="5" id="KW-0949">S-adenosyl-L-methionine</keyword>
<keyword evidence="8" id="KW-1185">Reference proteome</keyword>
<dbReference type="PIRSF" id="PIRSF036428">
    <property type="entry name" value="CobL"/>
    <property type="match status" value="1"/>
</dbReference>
<keyword evidence="4" id="KW-0808">Transferase</keyword>
<dbReference type="SUPFAM" id="SSF53335">
    <property type="entry name" value="S-adenosyl-L-methionine-dependent methyltransferases"/>
    <property type="match status" value="1"/>
</dbReference>
<dbReference type="NCBIfam" id="TIGR02469">
    <property type="entry name" value="CbiT"/>
    <property type="match status" value="1"/>
</dbReference>
<evidence type="ECO:0000256" key="5">
    <source>
        <dbReference type="ARBA" id="ARBA00022691"/>
    </source>
</evidence>
<reference evidence="8" key="1">
    <citation type="submission" date="2020-09" db="EMBL/GenBank/DDBJ databases">
        <title>The genome sequence of strain Labrenzia suaedae 4C16A.</title>
        <authorList>
            <person name="Liu Y."/>
        </authorList>
    </citation>
    <scope>NUCLEOTIDE SEQUENCE [LARGE SCALE GENOMIC DNA]</scope>
    <source>
        <strain evidence="8">4C16A</strain>
    </source>
</reference>
<dbReference type="InterPro" id="IPR006365">
    <property type="entry name" value="Cbl_synth_CobL"/>
</dbReference>
<dbReference type="NCBIfam" id="TIGR02467">
    <property type="entry name" value="CbiE"/>
    <property type="match status" value="1"/>
</dbReference>
<sequence length="405" mass="42719">MTPPWLTLIGIGEDGALGPAAREALNAAAVVYGSPRHFELAGGFPGEARSWPSPFSRVYETLKALEGTSTAVLATGDPQWYGIGASLARHLPPESMRVLPSPSAFQLAAARLHWPLQDVECLSIHGRPVETLNGFLHPGRRIIALTSNGETPAQAATLLTRAGFGPSRLWVLEHMGGEHEQVLEGTAESWPAARTADFNTLAIELAAKPGAAIFSRTPGLPDEAFRHDGKMTKREVRAVTLAALSPRPGELLWDVGSGSGSIGIEWMRAASGAKAIGLEPHAERRAVAAENALALGTPGLELRNSAAPEGLEGLPAPDAIFIGGGLTSEGTVETCFNALRSGGRLVANAVTLEGEAVLLKAWQTYGGDLSRISVQRADPVGGLTGWRPMMPVTQWVLIKKDTQTP</sequence>
<protein>
    <submittedName>
        <fullName evidence="7">Precorrin-6y C5,15-methyltransferase (Decarboxylating) subunit CbiE</fullName>
    </submittedName>
</protein>
<dbReference type="InterPro" id="IPR000878">
    <property type="entry name" value="4pyrrol_Mease"/>
</dbReference>
<dbReference type="Proteomes" id="UP000632063">
    <property type="component" value="Unassembled WGS sequence"/>
</dbReference>
<evidence type="ECO:0000256" key="4">
    <source>
        <dbReference type="ARBA" id="ARBA00022679"/>
    </source>
</evidence>
<dbReference type="InterPro" id="IPR014008">
    <property type="entry name" value="Cbl_synth_MTase_CbiT"/>
</dbReference>
<dbReference type="PANTHER" id="PTHR43182:SF1">
    <property type="entry name" value="COBALT-PRECORRIN-7 C(5)-METHYLTRANSFERASE"/>
    <property type="match status" value="1"/>
</dbReference>
<dbReference type="Gene3D" id="3.40.50.150">
    <property type="entry name" value="Vaccinia Virus protein VP39"/>
    <property type="match status" value="1"/>
</dbReference>
<dbReference type="InterPro" id="IPR014777">
    <property type="entry name" value="4pyrrole_Mease_sub1"/>
</dbReference>
<dbReference type="InterPro" id="IPR050714">
    <property type="entry name" value="Cobalamin_biosynth_MTase"/>
</dbReference>
<dbReference type="SUPFAM" id="SSF53790">
    <property type="entry name" value="Tetrapyrrole methylase"/>
    <property type="match status" value="1"/>
</dbReference>
<comment type="caution">
    <text evidence="7">The sequence shown here is derived from an EMBL/GenBank/DDBJ whole genome shotgun (WGS) entry which is preliminary data.</text>
</comment>
<evidence type="ECO:0000313" key="8">
    <source>
        <dbReference type="Proteomes" id="UP000632063"/>
    </source>
</evidence>
<dbReference type="RefSeq" id="WP_192148536.1">
    <property type="nucleotide sequence ID" value="NZ_JACYXI010000007.1"/>
</dbReference>
<keyword evidence="3" id="KW-0489">Methyltransferase</keyword>
<dbReference type="CDD" id="cd11644">
    <property type="entry name" value="Precorrin-6Y-MT"/>
    <property type="match status" value="1"/>
</dbReference>
<comment type="pathway">
    <text evidence="1">Cofactor biosynthesis; adenosylcobalamin biosynthesis.</text>
</comment>
<dbReference type="InterPro" id="IPR012818">
    <property type="entry name" value="CbiE"/>
</dbReference>
<reference evidence="7 8" key="2">
    <citation type="journal article" date="2021" name="Int. J. Syst. Evol. Microbiol.">
        <title>Roseibium litorale sp. nov., isolated from a tidal flat sediment and proposal for the reclassification of Labrenzia polysiphoniae as Roseibium polysiphoniae comb. nov.</title>
        <authorList>
            <person name="Liu Y."/>
            <person name="Pei T."/>
            <person name="Du J."/>
            <person name="Chao M."/>
            <person name="Deng M.R."/>
            <person name="Zhu H."/>
        </authorList>
    </citation>
    <scope>NUCLEOTIDE SEQUENCE [LARGE SCALE GENOMIC DNA]</scope>
    <source>
        <strain evidence="7 8">4C16A</strain>
    </source>
</reference>
<evidence type="ECO:0000256" key="1">
    <source>
        <dbReference type="ARBA" id="ARBA00004953"/>
    </source>
</evidence>
<evidence type="ECO:0000259" key="6">
    <source>
        <dbReference type="Pfam" id="PF00590"/>
    </source>
</evidence>
<evidence type="ECO:0000256" key="3">
    <source>
        <dbReference type="ARBA" id="ARBA00022603"/>
    </source>
</evidence>
<dbReference type="Pfam" id="PF00590">
    <property type="entry name" value="TP_methylase"/>
    <property type="match status" value="1"/>
</dbReference>
<dbReference type="InterPro" id="IPR035996">
    <property type="entry name" value="4pyrrol_Methylase_sf"/>
</dbReference>
<dbReference type="Gene3D" id="3.40.1010.10">
    <property type="entry name" value="Cobalt-precorrin-4 Transmethylase, Domain 1"/>
    <property type="match status" value="1"/>
</dbReference>
<organism evidence="7 8">
    <name type="scientific">Roseibium litorale</name>
    <dbReference type="NCBI Taxonomy" id="2803841"/>
    <lineage>
        <taxon>Bacteria</taxon>
        <taxon>Pseudomonadati</taxon>
        <taxon>Pseudomonadota</taxon>
        <taxon>Alphaproteobacteria</taxon>
        <taxon>Hyphomicrobiales</taxon>
        <taxon>Stappiaceae</taxon>
        <taxon>Roseibium</taxon>
    </lineage>
</organism>
<feature type="domain" description="Tetrapyrrole methylase" evidence="6">
    <location>
        <begin position="9"/>
        <end position="188"/>
    </location>
</feature>
<proteinExistence type="predicted"/>
<dbReference type="PANTHER" id="PTHR43182">
    <property type="entry name" value="COBALT-PRECORRIN-6B C(15)-METHYLTRANSFERASE (DECARBOXYLATING)"/>
    <property type="match status" value="1"/>
</dbReference>
<accession>A0ABR9CNJ4</accession>
<gene>
    <name evidence="7" type="primary">cbiE</name>
    <name evidence="7" type="ORF">IG616_12685</name>
</gene>
<dbReference type="InterPro" id="IPR029063">
    <property type="entry name" value="SAM-dependent_MTases_sf"/>
</dbReference>
<keyword evidence="2" id="KW-0169">Cobalamin biosynthesis</keyword>
<evidence type="ECO:0000313" key="7">
    <source>
        <dbReference type="EMBL" id="MBD8892410.1"/>
    </source>
</evidence>
<evidence type="ECO:0000256" key="2">
    <source>
        <dbReference type="ARBA" id="ARBA00022573"/>
    </source>
</evidence>